<comment type="caution">
    <text evidence="1">The sequence shown here is derived from an EMBL/GenBank/DDBJ whole genome shotgun (WGS) entry which is preliminary data.</text>
</comment>
<protein>
    <submittedName>
        <fullName evidence="1">Uncharacterized protein</fullName>
    </submittedName>
</protein>
<dbReference type="RefSeq" id="WP_345462000.1">
    <property type="nucleotide sequence ID" value="NZ_BAABKG010000005.1"/>
</dbReference>
<name>A0ABP9PY10_9ACTN</name>
<dbReference type="EMBL" id="BAABKG010000005">
    <property type="protein sequence ID" value="GAA5153836.1"/>
    <property type="molecule type" value="Genomic_DNA"/>
</dbReference>
<proteinExistence type="predicted"/>
<organism evidence="1 2">
    <name type="scientific">Nocardioides marinquilinus</name>
    <dbReference type="NCBI Taxonomy" id="1210400"/>
    <lineage>
        <taxon>Bacteria</taxon>
        <taxon>Bacillati</taxon>
        <taxon>Actinomycetota</taxon>
        <taxon>Actinomycetes</taxon>
        <taxon>Propionibacteriales</taxon>
        <taxon>Nocardioidaceae</taxon>
        <taxon>Nocardioides</taxon>
    </lineage>
</organism>
<sequence length="58" mass="5995">MTAKPDKPTKHAVGDAVLVKEGGTVVRPDGTEHVVSGGTYVLDIVGTYVVEGSEVTAR</sequence>
<accession>A0ABP9PY10</accession>
<keyword evidence="2" id="KW-1185">Reference proteome</keyword>
<gene>
    <name evidence="1" type="ORF">GCM10023340_36450</name>
</gene>
<dbReference type="Proteomes" id="UP001500221">
    <property type="component" value="Unassembled WGS sequence"/>
</dbReference>
<evidence type="ECO:0000313" key="2">
    <source>
        <dbReference type="Proteomes" id="UP001500221"/>
    </source>
</evidence>
<evidence type="ECO:0000313" key="1">
    <source>
        <dbReference type="EMBL" id="GAA5153836.1"/>
    </source>
</evidence>
<reference evidence="2" key="1">
    <citation type="journal article" date="2019" name="Int. J. Syst. Evol. Microbiol.">
        <title>The Global Catalogue of Microorganisms (GCM) 10K type strain sequencing project: providing services to taxonomists for standard genome sequencing and annotation.</title>
        <authorList>
            <consortium name="The Broad Institute Genomics Platform"/>
            <consortium name="The Broad Institute Genome Sequencing Center for Infectious Disease"/>
            <person name="Wu L."/>
            <person name="Ma J."/>
        </authorList>
    </citation>
    <scope>NUCLEOTIDE SEQUENCE [LARGE SCALE GENOMIC DNA]</scope>
    <source>
        <strain evidence="2">JCM 18459</strain>
    </source>
</reference>